<dbReference type="GO" id="GO:0042026">
    <property type="term" value="P:protein refolding"/>
    <property type="evidence" value="ECO:0007669"/>
    <property type="project" value="TreeGrafter"/>
</dbReference>
<dbReference type="GO" id="GO:0046872">
    <property type="term" value="F:metal ion binding"/>
    <property type="evidence" value="ECO:0007669"/>
    <property type="project" value="UniProtKB-KW"/>
</dbReference>
<evidence type="ECO:0000259" key="7">
    <source>
        <dbReference type="PROSITE" id="PS01031"/>
    </source>
</evidence>
<keyword evidence="1 8" id="KW-0346">Stress response</keyword>
<dbReference type="Gene3D" id="2.60.40.790">
    <property type="match status" value="1"/>
</dbReference>
<dbReference type="SUPFAM" id="SSF49764">
    <property type="entry name" value="HSP20-like chaperones"/>
    <property type="match status" value="1"/>
</dbReference>
<dbReference type="GO" id="GO:0009408">
    <property type="term" value="P:response to heat"/>
    <property type="evidence" value="ECO:0007669"/>
    <property type="project" value="UniProtKB-ARBA"/>
</dbReference>
<dbReference type="EMBL" id="MG195953">
    <property type="protein sequence ID" value="AWT57890.1"/>
    <property type="molecule type" value="mRNA"/>
</dbReference>
<feature type="domain" description="SHSP" evidence="7">
    <location>
        <begin position="62"/>
        <end position="169"/>
    </location>
</feature>
<evidence type="ECO:0000256" key="3">
    <source>
        <dbReference type="PIRSR" id="PIRSR036514-1"/>
    </source>
</evidence>
<dbReference type="PANTHER" id="PTHR45640">
    <property type="entry name" value="HEAT SHOCK PROTEIN HSP-12.2-RELATED"/>
    <property type="match status" value="1"/>
</dbReference>
<dbReference type="InterPro" id="IPR008978">
    <property type="entry name" value="HSP20-like_chaperone"/>
</dbReference>
<evidence type="ECO:0000256" key="4">
    <source>
        <dbReference type="PROSITE-ProRule" id="PRU00285"/>
    </source>
</evidence>
<dbReference type="GO" id="GO:0005737">
    <property type="term" value="C:cytoplasm"/>
    <property type="evidence" value="ECO:0007669"/>
    <property type="project" value="TreeGrafter"/>
</dbReference>
<dbReference type="PANTHER" id="PTHR45640:SF13">
    <property type="entry name" value="HEAT SHOCK PROTEIN 22-RELATED"/>
    <property type="match status" value="1"/>
</dbReference>
<evidence type="ECO:0000256" key="6">
    <source>
        <dbReference type="SAM" id="MobiDB-lite"/>
    </source>
</evidence>
<dbReference type="GO" id="GO:0005634">
    <property type="term" value="C:nucleus"/>
    <property type="evidence" value="ECO:0007669"/>
    <property type="project" value="TreeGrafter"/>
</dbReference>
<feature type="binding site" evidence="3">
    <location>
        <position position="111"/>
    </location>
    <ligand>
        <name>Zn(2+)</name>
        <dbReference type="ChEBI" id="CHEBI:29105"/>
        <label>1</label>
    </ligand>
</feature>
<organism evidence="8">
    <name type="scientific">Liriomyza trifolii</name>
    <name type="common">American serpentine leafminer</name>
    <dbReference type="NCBI Taxonomy" id="198433"/>
    <lineage>
        <taxon>Eukaryota</taxon>
        <taxon>Metazoa</taxon>
        <taxon>Ecdysozoa</taxon>
        <taxon>Arthropoda</taxon>
        <taxon>Hexapoda</taxon>
        <taxon>Insecta</taxon>
        <taxon>Pterygota</taxon>
        <taxon>Neoptera</taxon>
        <taxon>Endopterygota</taxon>
        <taxon>Diptera</taxon>
        <taxon>Brachycera</taxon>
        <taxon>Muscomorpha</taxon>
        <taxon>Opomyzoidea</taxon>
        <taxon>Agromyzidae</taxon>
        <taxon>Phytomyzinae</taxon>
        <taxon>Liriomyza</taxon>
    </lineage>
</organism>
<evidence type="ECO:0000256" key="1">
    <source>
        <dbReference type="ARBA" id="ARBA00023016"/>
    </source>
</evidence>
<dbReference type="GO" id="GO:0051082">
    <property type="term" value="F:unfolded protein binding"/>
    <property type="evidence" value="ECO:0007669"/>
    <property type="project" value="TreeGrafter"/>
</dbReference>
<evidence type="ECO:0000256" key="2">
    <source>
        <dbReference type="PIRNR" id="PIRNR036514"/>
    </source>
</evidence>
<keyword evidence="3" id="KW-0479">Metal-binding</keyword>
<dbReference type="PROSITE" id="PS01031">
    <property type="entry name" value="SHSP"/>
    <property type="match status" value="1"/>
</dbReference>
<dbReference type="InterPro" id="IPR002068">
    <property type="entry name" value="A-crystallin/Hsp20_dom"/>
</dbReference>
<feature type="compositionally biased region" description="Basic and acidic residues" evidence="6">
    <location>
        <begin position="177"/>
        <end position="190"/>
    </location>
</feature>
<feature type="binding site" evidence="3">
    <location>
        <position position="116"/>
    </location>
    <ligand>
        <name>Zn(2+)</name>
        <dbReference type="ChEBI" id="CHEBI:29105"/>
        <label>1</label>
    </ligand>
</feature>
<keyword evidence="3" id="KW-0862">Zinc</keyword>
<dbReference type="InterPro" id="IPR055269">
    <property type="entry name" value="Alpha-crystallin/HSP_16"/>
</dbReference>
<dbReference type="SMR" id="A0A455K6W3"/>
<dbReference type="CDD" id="cd06526">
    <property type="entry name" value="metazoan_ACD"/>
    <property type="match status" value="1"/>
</dbReference>
<evidence type="ECO:0000256" key="5">
    <source>
        <dbReference type="RuleBase" id="RU003616"/>
    </source>
</evidence>
<feature type="region of interest" description="Disordered" evidence="6">
    <location>
        <begin position="151"/>
        <end position="190"/>
    </location>
</feature>
<dbReference type="InterPro" id="IPR001436">
    <property type="entry name" value="Alpha-crystallin/sHSP_animal"/>
</dbReference>
<name>A0A455K6W3_LIRTR</name>
<sequence length="190" mass="21717">MSVVPLLYRDWWDDFDFPISSRLLDQHFGLGLNRDDLMSSVWGHRPSMTRTGYLRPWQHAANALLKQDDGSTVNIDKEKFEVMLDVQQFTPNEINVKVVDNYVVVEGKHEEKQDEHGLISRHFSRRYLLPEGVNADAVTSQLSSDGLLTVQASRKALPPPPEERAIPITQTNQPAKQQKEPKKVENKTKS</sequence>
<evidence type="ECO:0000313" key="8">
    <source>
        <dbReference type="EMBL" id="AWT57890.1"/>
    </source>
</evidence>
<reference evidence="8" key="1">
    <citation type="submission" date="2017-10" db="EMBL/GenBank/DDBJ databases">
        <title>Identification and characterization of three small heat shock protein genes from Liriomyza trifolii and their expression profiles.</title>
        <authorList>
            <person name="Chang Y.W."/>
            <person name="Lu M.X."/>
            <person name="Du Y.Z."/>
        </authorList>
    </citation>
    <scope>NUCLEOTIDE SEQUENCE</scope>
</reference>
<dbReference type="AlphaFoldDB" id="A0A455K6W3"/>
<dbReference type="PRINTS" id="PR00299">
    <property type="entry name" value="ACRYSTALLIN"/>
</dbReference>
<protein>
    <submittedName>
        <fullName evidence="8">Heat shock protein 21.7b</fullName>
    </submittedName>
</protein>
<feature type="binding site" evidence="3">
    <location>
        <position position="109"/>
    </location>
    <ligand>
        <name>Zn(2+)</name>
        <dbReference type="ChEBI" id="CHEBI:29105"/>
        <label>1</label>
    </ligand>
</feature>
<comment type="similarity">
    <text evidence="2 4 5">Belongs to the small heat shock protein (HSP20) family.</text>
</comment>
<dbReference type="PIRSF" id="PIRSF036514">
    <property type="entry name" value="Sm_HSP_B1"/>
    <property type="match status" value="1"/>
</dbReference>
<accession>A0A455K6W3</accession>
<proteinExistence type="evidence at transcript level"/>
<dbReference type="Pfam" id="PF00011">
    <property type="entry name" value="HSP20"/>
    <property type="match status" value="1"/>
</dbReference>